<sequence>MYGDVAHLVERSLRMREILLTWREYYRIRLDDAKFIQMVADGAFEGTAVSTVDCCSVDTTVLPPRRVTVVGCGRAEEKRHGEMIILPSKGAILREQKLRFVACLFLDDLSLEFIKCASPRGQFVTPECG</sequence>
<dbReference type="AlphaFoldDB" id="A0A176VY17"/>
<gene>
    <name evidence="1" type="ORF">AXG93_3217s1900</name>
</gene>
<protein>
    <submittedName>
        <fullName evidence="1">Uncharacterized protein</fullName>
    </submittedName>
</protein>
<comment type="caution">
    <text evidence="1">The sequence shown here is derived from an EMBL/GenBank/DDBJ whole genome shotgun (WGS) entry which is preliminary data.</text>
</comment>
<accession>A0A176VY17</accession>
<evidence type="ECO:0000313" key="1">
    <source>
        <dbReference type="EMBL" id="OAE25172.1"/>
    </source>
</evidence>
<dbReference type="Proteomes" id="UP000077202">
    <property type="component" value="Unassembled WGS sequence"/>
</dbReference>
<keyword evidence="2" id="KW-1185">Reference proteome</keyword>
<dbReference type="EMBL" id="LVLJ01002403">
    <property type="protein sequence ID" value="OAE25172.1"/>
    <property type="molecule type" value="Genomic_DNA"/>
</dbReference>
<proteinExistence type="predicted"/>
<reference evidence="1" key="1">
    <citation type="submission" date="2016-03" db="EMBL/GenBank/DDBJ databases">
        <title>Mechanisms controlling the formation of the plant cell surface in tip-growing cells are functionally conserved among land plants.</title>
        <authorList>
            <person name="Honkanen S."/>
            <person name="Jones V.A."/>
            <person name="Morieri G."/>
            <person name="Champion C."/>
            <person name="Hetherington A.J."/>
            <person name="Kelly S."/>
            <person name="Saint-Marcoux D."/>
            <person name="Proust H."/>
            <person name="Prescott H."/>
            <person name="Dolan L."/>
        </authorList>
    </citation>
    <scope>NUCLEOTIDE SEQUENCE [LARGE SCALE GENOMIC DNA]</scope>
    <source>
        <tissue evidence="1">Whole gametophyte</tissue>
    </source>
</reference>
<name>A0A176VY17_MARPO</name>
<evidence type="ECO:0000313" key="2">
    <source>
        <dbReference type="Proteomes" id="UP000077202"/>
    </source>
</evidence>
<organism evidence="1 2">
    <name type="scientific">Marchantia polymorpha subsp. ruderalis</name>
    <dbReference type="NCBI Taxonomy" id="1480154"/>
    <lineage>
        <taxon>Eukaryota</taxon>
        <taxon>Viridiplantae</taxon>
        <taxon>Streptophyta</taxon>
        <taxon>Embryophyta</taxon>
        <taxon>Marchantiophyta</taxon>
        <taxon>Marchantiopsida</taxon>
        <taxon>Marchantiidae</taxon>
        <taxon>Marchantiales</taxon>
        <taxon>Marchantiaceae</taxon>
        <taxon>Marchantia</taxon>
    </lineage>
</organism>